<reference evidence="1" key="1">
    <citation type="submission" date="2022-07" db="EMBL/GenBank/DDBJ databases">
        <title>Phylogenomic reconstructions and comparative analyses of Kickxellomycotina fungi.</title>
        <authorList>
            <person name="Reynolds N.K."/>
            <person name="Stajich J.E."/>
            <person name="Barry K."/>
            <person name="Grigoriev I.V."/>
            <person name="Crous P."/>
            <person name="Smith M.E."/>
        </authorList>
    </citation>
    <scope>NUCLEOTIDE SEQUENCE</scope>
    <source>
        <strain evidence="1">Benny 63K</strain>
    </source>
</reference>
<proteinExistence type="predicted"/>
<dbReference type="Proteomes" id="UP001150581">
    <property type="component" value="Unassembled WGS sequence"/>
</dbReference>
<gene>
    <name evidence="1" type="ORF">LPJ66_003205</name>
</gene>
<evidence type="ECO:0000313" key="2">
    <source>
        <dbReference type="Proteomes" id="UP001150581"/>
    </source>
</evidence>
<evidence type="ECO:0000313" key="1">
    <source>
        <dbReference type="EMBL" id="KAJ1897714.1"/>
    </source>
</evidence>
<accession>A0ACC1ILH1</accession>
<name>A0ACC1ILH1_9FUNG</name>
<organism evidence="1 2">
    <name type="scientific">Kickxella alabastrina</name>
    <dbReference type="NCBI Taxonomy" id="61397"/>
    <lineage>
        <taxon>Eukaryota</taxon>
        <taxon>Fungi</taxon>
        <taxon>Fungi incertae sedis</taxon>
        <taxon>Zoopagomycota</taxon>
        <taxon>Kickxellomycotina</taxon>
        <taxon>Kickxellomycetes</taxon>
        <taxon>Kickxellales</taxon>
        <taxon>Kickxellaceae</taxon>
        <taxon>Kickxella</taxon>
    </lineage>
</organism>
<protein>
    <submittedName>
        <fullName evidence="1">Uncharacterized protein</fullName>
    </submittedName>
</protein>
<sequence>MPGADITYADEAARFARSLAACEKQLKEGMFAEPLDSTQVRRLTNIEHILAEYDNNKSGQLDAYQSRVMDISRRIRPWVDKKNALLRSLDVKPAVEEDIEVYKEQAQHRLVSADRNNESNAREIAAPKQVSASLSSSPLLPALPSTDQRQTDFADQRAGNVVPDSVEGVERLLKSQRATQDDLSSDLVKMASILKKNTLAFGDLIEKDKAVVDEASEILGGNVTHMNAHGSRLDKYRKRSWGTTGMTWMMVLVVVSVFFIMVMFMRIAPKRY</sequence>
<comment type="caution">
    <text evidence="1">The sequence shown here is derived from an EMBL/GenBank/DDBJ whole genome shotgun (WGS) entry which is preliminary data.</text>
</comment>
<keyword evidence="2" id="KW-1185">Reference proteome</keyword>
<dbReference type="EMBL" id="JANBPG010000306">
    <property type="protein sequence ID" value="KAJ1897714.1"/>
    <property type="molecule type" value="Genomic_DNA"/>
</dbReference>